<evidence type="ECO:0000256" key="1">
    <source>
        <dbReference type="ARBA" id="ARBA00022857"/>
    </source>
</evidence>
<protein>
    <submittedName>
        <fullName evidence="7">2-hydroxyacid dehydrogenase</fullName>
    </submittedName>
</protein>
<dbReference type="PANTHER" id="PTHR10996:SF178">
    <property type="entry name" value="2-HYDROXYACID DEHYDROGENASE YGL185C-RELATED"/>
    <property type="match status" value="1"/>
</dbReference>
<sequence>MKPEIIQFCPQLPGLEAALAERFTVHRFFESKDPEGFLARHAGAIRGLVTGAHLGLPPDLGARLPALEIVAINGVGFDKVDLVEARRRGVRVTNTPDVLTEDVADFAIGLSIALLRQIVRGDAFVRAGQWPGGTLPFGVKVSRRRFGIFGLGRIGRAIARRLEGFDAQIAYCGRTRQDVPYDFKPTPLALAARSDVLVLAASASAETRNVIDRPVMDALGPSGVIVNVARGALVDEPALLAALQEGRLGGAALDVFADEPRVPDGFFGLSNVVLAPHMGSATGETRQAMADLVLANLVAHFSGEALPTAVV</sequence>
<dbReference type="InterPro" id="IPR006140">
    <property type="entry name" value="D-isomer_DH_NAD-bd"/>
</dbReference>
<dbReference type="SUPFAM" id="SSF52283">
    <property type="entry name" value="Formate/glycerate dehydrogenase catalytic domain-like"/>
    <property type="match status" value="1"/>
</dbReference>
<keyword evidence="2 4" id="KW-0560">Oxidoreductase</keyword>
<dbReference type="PANTHER" id="PTHR10996">
    <property type="entry name" value="2-HYDROXYACID DEHYDROGENASE-RELATED"/>
    <property type="match status" value="1"/>
</dbReference>
<dbReference type="Pfam" id="PF00389">
    <property type="entry name" value="2-Hacid_dh"/>
    <property type="match status" value="1"/>
</dbReference>
<proteinExistence type="inferred from homology"/>
<dbReference type="Proteomes" id="UP000305131">
    <property type="component" value="Unassembled WGS sequence"/>
</dbReference>
<dbReference type="RefSeq" id="WP_138401166.1">
    <property type="nucleotide sequence ID" value="NZ_JBAFVI010000003.1"/>
</dbReference>
<dbReference type="FunFam" id="3.40.50.720:FF:000213">
    <property type="entry name" value="Putative 2-hydroxyacid dehydrogenase"/>
    <property type="match status" value="1"/>
</dbReference>
<dbReference type="CDD" id="cd12156">
    <property type="entry name" value="HPPR"/>
    <property type="match status" value="1"/>
</dbReference>
<keyword evidence="3" id="KW-0520">NAD</keyword>
<evidence type="ECO:0000313" key="8">
    <source>
        <dbReference type="Proteomes" id="UP000305131"/>
    </source>
</evidence>
<reference evidence="7 8" key="1">
    <citation type="submission" date="2019-05" db="EMBL/GenBank/DDBJ databases">
        <authorList>
            <person name="Zhou X."/>
        </authorList>
    </citation>
    <scope>NUCLEOTIDE SEQUENCE [LARGE SCALE GENOMIC DNA]</scope>
    <source>
        <strain evidence="7 8">DSM 432</strain>
    </source>
</reference>
<name>A0A6C1KAI7_XANAU</name>
<dbReference type="OrthoDB" id="9793626at2"/>
<dbReference type="Pfam" id="PF02826">
    <property type="entry name" value="2-Hacid_dh_C"/>
    <property type="match status" value="1"/>
</dbReference>
<dbReference type="GO" id="GO:0016618">
    <property type="term" value="F:hydroxypyruvate reductase [NAD(P)H] activity"/>
    <property type="evidence" value="ECO:0007669"/>
    <property type="project" value="TreeGrafter"/>
</dbReference>
<dbReference type="GO" id="GO:0051287">
    <property type="term" value="F:NAD binding"/>
    <property type="evidence" value="ECO:0007669"/>
    <property type="project" value="InterPro"/>
</dbReference>
<comment type="similarity">
    <text evidence="4">Belongs to the D-isomer specific 2-hydroxyacid dehydrogenase family.</text>
</comment>
<evidence type="ECO:0000256" key="4">
    <source>
        <dbReference type="RuleBase" id="RU003719"/>
    </source>
</evidence>
<dbReference type="AlphaFoldDB" id="A0A6C1KAI7"/>
<dbReference type="GO" id="GO:0005829">
    <property type="term" value="C:cytosol"/>
    <property type="evidence" value="ECO:0007669"/>
    <property type="project" value="TreeGrafter"/>
</dbReference>
<evidence type="ECO:0000313" key="7">
    <source>
        <dbReference type="EMBL" id="TLX41122.1"/>
    </source>
</evidence>
<dbReference type="Gene3D" id="3.40.50.720">
    <property type="entry name" value="NAD(P)-binding Rossmann-like Domain"/>
    <property type="match status" value="2"/>
</dbReference>
<evidence type="ECO:0000256" key="3">
    <source>
        <dbReference type="ARBA" id="ARBA00023027"/>
    </source>
</evidence>
<evidence type="ECO:0000256" key="2">
    <source>
        <dbReference type="ARBA" id="ARBA00023002"/>
    </source>
</evidence>
<dbReference type="InterPro" id="IPR006139">
    <property type="entry name" value="D-isomer_2_OHA_DH_cat_dom"/>
</dbReference>
<dbReference type="GO" id="GO:0030267">
    <property type="term" value="F:glyoxylate reductase (NADPH) activity"/>
    <property type="evidence" value="ECO:0007669"/>
    <property type="project" value="TreeGrafter"/>
</dbReference>
<organism evidence="7 8">
    <name type="scientific">Xanthobacter autotrophicus</name>
    <dbReference type="NCBI Taxonomy" id="280"/>
    <lineage>
        <taxon>Bacteria</taxon>
        <taxon>Pseudomonadati</taxon>
        <taxon>Pseudomonadota</taxon>
        <taxon>Alphaproteobacteria</taxon>
        <taxon>Hyphomicrobiales</taxon>
        <taxon>Xanthobacteraceae</taxon>
        <taxon>Xanthobacter</taxon>
    </lineage>
</organism>
<dbReference type="InterPro" id="IPR036291">
    <property type="entry name" value="NAD(P)-bd_dom_sf"/>
</dbReference>
<evidence type="ECO:0000259" key="6">
    <source>
        <dbReference type="Pfam" id="PF02826"/>
    </source>
</evidence>
<dbReference type="SUPFAM" id="SSF51735">
    <property type="entry name" value="NAD(P)-binding Rossmann-fold domains"/>
    <property type="match status" value="1"/>
</dbReference>
<evidence type="ECO:0000259" key="5">
    <source>
        <dbReference type="Pfam" id="PF00389"/>
    </source>
</evidence>
<accession>A0A6C1KAI7</accession>
<comment type="caution">
    <text evidence="7">The sequence shown here is derived from an EMBL/GenBank/DDBJ whole genome shotgun (WGS) entry which is preliminary data.</text>
</comment>
<keyword evidence="1" id="KW-0521">NADP</keyword>
<feature type="domain" description="D-isomer specific 2-hydroxyacid dehydrogenase catalytic" evidence="5">
    <location>
        <begin position="59"/>
        <end position="310"/>
    </location>
</feature>
<dbReference type="GeneID" id="95775646"/>
<dbReference type="InterPro" id="IPR050223">
    <property type="entry name" value="D-isomer_2-hydroxyacid_DH"/>
</dbReference>
<dbReference type="EMBL" id="VAUP01000038">
    <property type="protein sequence ID" value="TLX41122.1"/>
    <property type="molecule type" value="Genomic_DNA"/>
</dbReference>
<feature type="domain" description="D-isomer specific 2-hydroxyacid dehydrogenase NAD-binding" evidence="6">
    <location>
        <begin position="109"/>
        <end position="279"/>
    </location>
</feature>
<gene>
    <name evidence="7" type="ORF">FBQ73_19525</name>
</gene>